<organism evidence="1 2">
    <name type="scientific">Endocarpon pusillum</name>
    <dbReference type="NCBI Taxonomy" id="364733"/>
    <lineage>
        <taxon>Eukaryota</taxon>
        <taxon>Fungi</taxon>
        <taxon>Dikarya</taxon>
        <taxon>Ascomycota</taxon>
        <taxon>Pezizomycotina</taxon>
        <taxon>Eurotiomycetes</taxon>
        <taxon>Chaetothyriomycetidae</taxon>
        <taxon>Verrucariales</taxon>
        <taxon>Verrucariaceae</taxon>
        <taxon>Endocarpon</taxon>
    </lineage>
</organism>
<proteinExistence type="predicted"/>
<reference evidence="1" key="1">
    <citation type="submission" date="2020-02" db="EMBL/GenBank/DDBJ databases">
        <authorList>
            <person name="Palmer J.M."/>
        </authorList>
    </citation>
    <scope>NUCLEOTIDE SEQUENCE</scope>
    <source>
        <strain evidence="1">EPUS1.4</strain>
        <tissue evidence="1">Thallus</tissue>
    </source>
</reference>
<evidence type="ECO:0000313" key="1">
    <source>
        <dbReference type="EMBL" id="KAF7512517.1"/>
    </source>
</evidence>
<name>A0A8H7E7W3_9EURO</name>
<protein>
    <submittedName>
        <fullName evidence="1">Uncharacterized protein</fullName>
    </submittedName>
</protein>
<dbReference type="AlphaFoldDB" id="A0A8H7E7W3"/>
<dbReference type="EMBL" id="JAACFV010000012">
    <property type="protein sequence ID" value="KAF7512517.1"/>
    <property type="molecule type" value="Genomic_DNA"/>
</dbReference>
<evidence type="ECO:0000313" key="2">
    <source>
        <dbReference type="Proteomes" id="UP000606974"/>
    </source>
</evidence>
<accession>A0A8H7E7W3</accession>
<comment type="caution">
    <text evidence="1">The sequence shown here is derived from an EMBL/GenBank/DDBJ whole genome shotgun (WGS) entry which is preliminary data.</text>
</comment>
<gene>
    <name evidence="1" type="ORF">GJ744_001452</name>
</gene>
<sequence length="74" mass="8250">MLSILFPRSHCQSRARSLSPASRPALLSSYDTSNAAQHEERLQMGITRLTLRILGASSSPPKTSWTRQLNVDRV</sequence>
<keyword evidence="2" id="KW-1185">Reference proteome</keyword>
<dbReference type="Proteomes" id="UP000606974">
    <property type="component" value="Unassembled WGS sequence"/>
</dbReference>